<dbReference type="EMBL" id="VFRP01000046">
    <property type="protein sequence ID" value="TPE46544.1"/>
    <property type="molecule type" value="Genomic_DNA"/>
</dbReference>
<dbReference type="AlphaFoldDB" id="A0A501WEP0"/>
<feature type="non-terminal residue" evidence="1">
    <location>
        <position position="146"/>
    </location>
</feature>
<proteinExistence type="predicted"/>
<name>A0A501WEP0_9RHOB</name>
<sequence length="146" mass="17115">MPVEDHPSFDRPVITTSLWRYTDFPKFMDLLTSRRLWLTNAESLAMDDPYEGLPWAMQFPHRYWKSITDVPESLRNQLLADSRAQVSPDAAFRSWFKLEEEKWVMMRSGRREFYLRAGLETLRAVPIPCEAPGQDADMGDEYPRLG</sequence>
<evidence type="ECO:0000313" key="2">
    <source>
        <dbReference type="Proteomes" id="UP000319255"/>
    </source>
</evidence>
<gene>
    <name evidence="1" type="ORF">FJM51_21870</name>
</gene>
<dbReference type="Proteomes" id="UP000319255">
    <property type="component" value="Unassembled WGS sequence"/>
</dbReference>
<comment type="caution">
    <text evidence="1">The sequence shown here is derived from an EMBL/GenBank/DDBJ whole genome shotgun (WGS) entry which is preliminary data.</text>
</comment>
<evidence type="ECO:0000313" key="1">
    <source>
        <dbReference type="EMBL" id="TPE46544.1"/>
    </source>
</evidence>
<keyword evidence="2" id="KW-1185">Reference proteome</keyword>
<protein>
    <submittedName>
        <fullName evidence="1">Uncharacterized protein</fullName>
    </submittedName>
</protein>
<accession>A0A501WEP0</accession>
<reference evidence="1 2" key="1">
    <citation type="submission" date="2019-06" db="EMBL/GenBank/DDBJ databases">
        <title>A novel bacterium of genus Amaricoccus, isolated from marine sediment.</title>
        <authorList>
            <person name="Huang H."/>
            <person name="Mo K."/>
            <person name="Hu Y."/>
        </authorList>
    </citation>
    <scope>NUCLEOTIDE SEQUENCE [LARGE SCALE GENOMIC DNA]</scope>
    <source>
        <strain evidence="1 2">HB172011</strain>
    </source>
</reference>
<organism evidence="1 2">
    <name type="scientific">Amaricoccus solimangrovi</name>
    <dbReference type="NCBI Taxonomy" id="2589815"/>
    <lineage>
        <taxon>Bacteria</taxon>
        <taxon>Pseudomonadati</taxon>
        <taxon>Pseudomonadota</taxon>
        <taxon>Alphaproteobacteria</taxon>
        <taxon>Rhodobacterales</taxon>
        <taxon>Paracoccaceae</taxon>
        <taxon>Amaricoccus</taxon>
    </lineage>
</organism>